<keyword evidence="3" id="KW-0812">Transmembrane</keyword>
<evidence type="ECO:0000256" key="1">
    <source>
        <dbReference type="ARBA" id="ARBA00004167"/>
    </source>
</evidence>
<keyword evidence="4" id="KW-1133">Transmembrane helix</keyword>
<dbReference type="Gene3D" id="3.30.465.10">
    <property type="match status" value="1"/>
</dbReference>
<organism evidence="7 8">
    <name type="scientific">Sporothrix epigloea</name>
    <dbReference type="NCBI Taxonomy" id="1892477"/>
    <lineage>
        <taxon>Eukaryota</taxon>
        <taxon>Fungi</taxon>
        <taxon>Dikarya</taxon>
        <taxon>Ascomycota</taxon>
        <taxon>Pezizomycotina</taxon>
        <taxon>Sordariomycetes</taxon>
        <taxon>Sordariomycetidae</taxon>
        <taxon>Ophiostomatales</taxon>
        <taxon>Ophiostomataceae</taxon>
        <taxon>Sporothrix</taxon>
    </lineage>
</organism>
<gene>
    <name evidence="7" type="ORF">SEPCBS57363_001968</name>
</gene>
<dbReference type="Proteomes" id="UP001642501">
    <property type="component" value="Unassembled WGS sequence"/>
</dbReference>
<dbReference type="InterPro" id="IPR006094">
    <property type="entry name" value="Oxid_FAD_bind_N"/>
</dbReference>
<dbReference type="PANTHER" id="PTHR10801:SF10">
    <property type="entry name" value="FAD BINDING DOMAIN PROTEIN (AFU_ORTHOLOGUE AFUA_6G14300)"/>
    <property type="match status" value="1"/>
</dbReference>
<sequence>MPRKYIYGVDISTKSQLRYHTVQVLAASRSGTHTPPRTIDMEAHRQAVATISAAVRQFFARREPYRIFHGSTNSTRPRTAATGHARAVDISALRNVLRVDSQRKVALVEPNVPMDRLVAATLPHGLVPPVVMEFPGITAGGGYAGTAAESSSFRHGFFDQTINKVEMVLASGEVVEASPRSDDPRQDLFQGAAGALGTLGITTMMELQLVQARKYVRATYHRCASVRETVELIQKMADPANSANPHDYVDGILFSKDHGVVVTGTMTDEEPCNAAPAQTFSHPRDPWFYLHVQDKTRPLPAQTTVTEHIPLAEYLFRYDRGGFWVGRSAFSYWPFPFNRWTRWFLDDFLHTRMLYKALHASGQSATYIVQDLALPYATAEAFVDYTADKFGIWPLWLCPLPAPQQPTFHPHEVTSAKLVKAAKTTLEASSPTAPDPLPAQMLNIGLWGRPPAASADRCIALNRDLEDRLAADFGGMKWFYAHAYYDEATFWKIYDRPAYGALREKYEATSLPSVYDKLRTKAPAANDEESGWKRRWPFAGIYGLRQAIASKEYLPRTPPWRQ</sequence>
<evidence type="ECO:0000259" key="6">
    <source>
        <dbReference type="PROSITE" id="PS51387"/>
    </source>
</evidence>
<dbReference type="SUPFAM" id="SSF56176">
    <property type="entry name" value="FAD-binding/transporter-associated domain-like"/>
    <property type="match status" value="1"/>
</dbReference>
<proteinExistence type="predicted"/>
<comment type="caution">
    <text evidence="7">The sequence shown here is derived from an EMBL/GenBank/DDBJ whole genome shotgun (WGS) entry which is preliminary data.</text>
</comment>
<keyword evidence="5" id="KW-0472">Membrane</keyword>
<dbReference type="InterPro" id="IPR040165">
    <property type="entry name" value="Diminuto-like"/>
</dbReference>
<evidence type="ECO:0000256" key="2">
    <source>
        <dbReference type="ARBA" id="ARBA00012405"/>
    </source>
</evidence>
<feature type="domain" description="FAD-binding PCMH-type" evidence="6">
    <location>
        <begin position="31"/>
        <end position="212"/>
    </location>
</feature>
<evidence type="ECO:0000256" key="3">
    <source>
        <dbReference type="ARBA" id="ARBA00022692"/>
    </source>
</evidence>
<evidence type="ECO:0000313" key="8">
    <source>
        <dbReference type="Proteomes" id="UP001642501"/>
    </source>
</evidence>
<name>A0ABP0DFU2_9PEZI</name>
<dbReference type="PANTHER" id="PTHR10801">
    <property type="entry name" value="24-DEHYDROCHOLESTEROL REDUCTASE"/>
    <property type="match status" value="1"/>
</dbReference>
<dbReference type="PROSITE" id="PS51387">
    <property type="entry name" value="FAD_PCMH"/>
    <property type="match status" value="1"/>
</dbReference>
<keyword evidence="8" id="KW-1185">Reference proteome</keyword>
<dbReference type="EMBL" id="CAWUOM010000023">
    <property type="protein sequence ID" value="CAK7266187.1"/>
    <property type="molecule type" value="Genomic_DNA"/>
</dbReference>
<evidence type="ECO:0000256" key="5">
    <source>
        <dbReference type="ARBA" id="ARBA00023136"/>
    </source>
</evidence>
<dbReference type="InterPro" id="IPR016166">
    <property type="entry name" value="FAD-bd_PCMH"/>
</dbReference>
<comment type="subcellular location">
    <subcellularLocation>
        <location evidence="1">Membrane</location>
        <topology evidence="1">Single-pass membrane protein</topology>
    </subcellularLocation>
</comment>
<accession>A0ABP0DFU2</accession>
<evidence type="ECO:0000313" key="7">
    <source>
        <dbReference type="EMBL" id="CAK7266187.1"/>
    </source>
</evidence>
<reference evidence="7 8" key="1">
    <citation type="submission" date="2024-01" db="EMBL/GenBank/DDBJ databases">
        <authorList>
            <person name="Allen C."/>
            <person name="Tagirdzhanova G."/>
        </authorList>
    </citation>
    <scope>NUCLEOTIDE SEQUENCE [LARGE SCALE GENOMIC DNA]</scope>
    <source>
        <strain evidence="7 8">CBS 573.63</strain>
    </source>
</reference>
<dbReference type="EC" id="1.3.1.72" evidence="2"/>
<dbReference type="InterPro" id="IPR036318">
    <property type="entry name" value="FAD-bd_PCMH-like_sf"/>
</dbReference>
<protein>
    <recommendedName>
        <fullName evidence="2">Delta(24)-sterol reductase</fullName>
        <ecNumber evidence="2">1.3.1.72</ecNumber>
    </recommendedName>
</protein>
<dbReference type="Pfam" id="PF01565">
    <property type="entry name" value="FAD_binding_4"/>
    <property type="match status" value="1"/>
</dbReference>
<dbReference type="InterPro" id="IPR016169">
    <property type="entry name" value="FAD-bd_PCMH_sub2"/>
</dbReference>
<evidence type="ECO:0000256" key="4">
    <source>
        <dbReference type="ARBA" id="ARBA00022989"/>
    </source>
</evidence>